<keyword evidence="1" id="KW-0812">Transmembrane</keyword>
<dbReference type="OrthoDB" id="7745547at2"/>
<keyword evidence="3" id="KW-1185">Reference proteome</keyword>
<evidence type="ECO:0000313" key="3">
    <source>
        <dbReference type="Proteomes" id="UP000199340"/>
    </source>
</evidence>
<dbReference type="AlphaFoldDB" id="A0A1G8HNB5"/>
<sequence length="164" mass="17873">MVALPDQIEKRLPTAQIQTTGGLCPMVSGAMRFGGAVLVLASVGIWFVPVVSGDGMMVLMKLLVSVFFACIGVVLLEWGRNAATDEIHLDTNARQLTHIRRQCDGIPRVRARFDFDELSDIRLRDGMLTVIGNSGAVLVQLPVERVENLETIRNGLEKSLAKSA</sequence>
<accession>A0A1G8HNB5</accession>
<keyword evidence="1" id="KW-1133">Transmembrane helix</keyword>
<dbReference type="EMBL" id="FNEB01000001">
    <property type="protein sequence ID" value="SDI08186.1"/>
    <property type="molecule type" value="Genomic_DNA"/>
</dbReference>
<dbReference type="STRING" id="490829.SAMN05421850_101585"/>
<dbReference type="RefSeq" id="WP_139170459.1">
    <property type="nucleotide sequence ID" value="NZ_FNEB01000001.1"/>
</dbReference>
<feature type="transmembrane region" description="Helical" evidence="1">
    <location>
        <begin position="33"/>
        <end position="52"/>
    </location>
</feature>
<proteinExistence type="predicted"/>
<reference evidence="2 3" key="1">
    <citation type="submission" date="2016-10" db="EMBL/GenBank/DDBJ databases">
        <authorList>
            <person name="de Groot N.N."/>
        </authorList>
    </citation>
    <scope>NUCLEOTIDE SEQUENCE [LARGE SCALE GENOMIC DNA]</scope>
    <source>
        <strain evidence="2 3">DSM 28010</strain>
    </source>
</reference>
<evidence type="ECO:0000313" key="2">
    <source>
        <dbReference type="EMBL" id="SDI08186.1"/>
    </source>
</evidence>
<organism evidence="2 3">
    <name type="scientific">Lutimaribacter saemankumensis</name>
    <dbReference type="NCBI Taxonomy" id="490829"/>
    <lineage>
        <taxon>Bacteria</taxon>
        <taxon>Pseudomonadati</taxon>
        <taxon>Pseudomonadota</taxon>
        <taxon>Alphaproteobacteria</taxon>
        <taxon>Rhodobacterales</taxon>
        <taxon>Roseobacteraceae</taxon>
        <taxon>Lutimaribacter</taxon>
    </lineage>
</organism>
<evidence type="ECO:0000256" key="1">
    <source>
        <dbReference type="SAM" id="Phobius"/>
    </source>
</evidence>
<gene>
    <name evidence="2" type="ORF">SAMN05421850_101585</name>
</gene>
<keyword evidence="1" id="KW-0472">Membrane</keyword>
<feature type="transmembrane region" description="Helical" evidence="1">
    <location>
        <begin position="58"/>
        <end position="78"/>
    </location>
</feature>
<protein>
    <submittedName>
        <fullName evidence="2">Uncharacterized protein</fullName>
    </submittedName>
</protein>
<dbReference type="Proteomes" id="UP000199340">
    <property type="component" value="Unassembled WGS sequence"/>
</dbReference>
<name>A0A1G8HNB5_9RHOB</name>